<accession>A0A9Y1N5L7</accession>
<name>A0A9Y1N5L7_9BETA</name>
<organism evidence="1">
    <name type="scientific">Mastomys natalensis cytomegalovirus 1</name>
    <dbReference type="NCBI Taxonomy" id="2973541"/>
    <lineage>
        <taxon>Viruses</taxon>
        <taxon>Duplodnaviria</taxon>
        <taxon>Heunggongvirae</taxon>
        <taxon>Peploviricota</taxon>
        <taxon>Herviviricetes</taxon>
        <taxon>Herpesvirales</taxon>
        <taxon>Orthoherpesviridae</taxon>
        <taxon>Betaherpesvirinae</taxon>
        <taxon>Muromegalovirus</taxon>
    </lineage>
</organism>
<protein>
    <submittedName>
        <fullName evidence="1">Tegument protein UL24</fullName>
    </submittedName>
</protein>
<sequence length="323" mass="36045">MASKESARVSPRVESPIRMLAGSEARGVMMEVREAAHSADPSIVRACLAKHEGVALAMSWPIGTSVLLEQDIGGWEEQPDGSSKVLKYFCCDFPIFPVGRVLDVKTERDVTLLIDMRGRAYVHAGFPDDAVYLLATSSELVLDTGLRYYYPMHCFASPVDIGMVLIRLWMLIRRGADDDMIARYIIRAHRETTPVAREMISGCQETLRVCSLKCLRWYRAGRCGDRMKEAECPSGDNNMIPLGRVMRTGMRNEFGIPVFLGRATGRVFAGDLDDGSYVLVADSVAGFAGVGVSRFFENRRYCRRDLPRSVPDCERHPACVNEF</sequence>
<reference evidence="1" key="2">
    <citation type="submission" date="2023-06" db="EMBL/GenBank/DDBJ databases">
        <title>Isolation and genome sequencing of cytomegaloviruses from Natal multimammate mice (Mastomys natalensis).</title>
        <authorList>
            <person name="Jarvis M.A."/>
            <person name="Davison A.J."/>
        </authorList>
    </citation>
    <scope>NUCLEOTIDE SEQUENCE</scope>
    <source>
        <strain evidence="1">Mnat29</strain>
    </source>
</reference>
<reference evidence="1" key="1">
    <citation type="submission" date="2022-09" db="EMBL/GenBank/DDBJ databases">
        <authorList>
            <person name="Vucak M."/>
            <person name="Davison A.J."/>
        </authorList>
    </citation>
    <scope>NUCLEOTIDE SEQUENCE</scope>
    <source>
        <strain evidence="1">Mnat29</strain>
    </source>
</reference>
<gene>
    <name evidence="1" type="primary">M24</name>
</gene>
<proteinExistence type="predicted"/>
<dbReference type="EMBL" id="OP429121">
    <property type="protein sequence ID" value="WEG68751.1"/>
    <property type="molecule type" value="Genomic_DNA"/>
</dbReference>
<evidence type="ECO:0000313" key="1">
    <source>
        <dbReference type="EMBL" id="WEG68751.1"/>
    </source>
</evidence>